<dbReference type="Proteomes" id="UP001162483">
    <property type="component" value="Unassembled WGS sequence"/>
</dbReference>
<feature type="non-terminal residue" evidence="13">
    <location>
        <position position="1"/>
    </location>
</feature>
<feature type="compositionally biased region" description="Polar residues" evidence="11">
    <location>
        <begin position="512"/>
        <end position="525"/>
    </location>
</feature>
<keyword evidence="9" id="KW-0862">Zinc</keyword>
<evidence type="ECO:0000259" key="12">
    <source>
        <dbReference type="PROSITE" id="PS01358"/>
    </source>
</evidence>
<evidence type="ECO:0000256" key="2">
    <source>
        <dbReference type="ARBA" id="ARBA00004286"/>
    </source>
</evidence>
<evidence type="ECO:0000256" key="6">
    <source>
        <dbReference type="ARBA" id="ARBA00022691"/>
    </source>
</evidence>
<evidence type="ECO:0000256" key="7">
    <source>
        <dbReference type="ARBA" id="ARBA00022723"/>
    </source>
</evidence>
<feature type="region of interest" description="Disordered" evidence="11">
    <location>
        <begin position="325"/>
        <end position="415"/>
    </location>
</feature>
<reference evidence="13" key="1">
    <citation type="submission" date="2023-05" db="EMBL/GenBank/DDBJ databases">
        <authorList>
            <person name="Stuckert A."/>
        </authorList>
    </citation>
    <scope>NUCLEOTIDE SEQUENCE</scope>
</reference>
<evidence type="ECO:0000256" key="11">
    <source>
        <dbReference type="SAM" id="MobiDB-lite"/>
    </source>
</evidence>
<protein>
    <recommendedName>
        <fullName evidence="12">RanBP2-type domain-containing protein</fullName>
    </recommendedName>
</protein>
<dbReference type="InterPro" id="IPR013083">
    <property type="entry name" value="Znf_RING/FYVE/PHD"/>
</dbReference>
<evidence type="ECO:0000256" key="10">
    <source>
        <dbReference type="ARBA" id="ARBA00023242"/>
    </source>
</evidence>
<dbReference type="InterPro" id="IPR001876">
    <property type="entry name" value="Znf_RanBP2"/>
</dbReference>
<dbReference type="Gene3D" id="3.30.40.10">
    <property type="entry name" value="Zinc/RING finger domain, C3HC4 (zinc finger)"/>
    <property type="match status" value="1"/>
</dbReference>
<feature type="compositionally biased region" description="Basic and acidic residues" evidence="11">
    <location>
        <begin position="382"/>
        <end position="402"/>
    </location>
</feature>
<dbReference type="InterPro" id="IPR011011">
    <property type="entry name" value="Znf_FYVE_PHD"/>
</dbReference>
<keyword evidence="8" id="KW-0863">Zinc-finger</keyword>
<keyword evidence="5" id="KW-0808">Transferase</keyword>
<dbReference type="InterPro" id="IPR001965">
    <property type="entry name" value="Znf_PHD"/>
</dbReference>
<dbReference type="Pfam" id="PF17982">
    <property type="entry name" value="C5HCH"/>
    <property type="match status" value="1"/>
</dbReference>
<comment type="caution">
    <text evidence="13">The sequence shown here is derived from an EMBL/GenBank/DDBJ whole genome shotgun (WGS) entry which is preliminary data.</text>
</comment>
<evidence type="ECO:0000256" key="4">
    <source>
        <dbReference type="ARBA" id="ARBA00022603"/>
    </source>
</evidence>
<keyword evidence="10" id="KW-0539">Nucleus</keyword>
<evidence type="ECO:0000256" key="5">
    <source>
        <dbReference type="ARBA" id="ARBA00022679"/>
    </source>
</evidence>
<dbReference type="PROSITE" id="PS01358">
    <property type="entry name" value="ZF_RANBP2_1"/>
    <property type="match status" value="1"/>
</dbReference>
<keyword evidence="3" id="KW-0158">Chromosome</keyword>
<feature type="compositionally biased region" description="Basic and acidic residues" evidence="11">
    <location>
        <begin position="105"/>
        <end position="120"/>
    </location>
</feature>
<dbReference type="SMART" id="SM00249">
    <property type="entry name" value="PHD"/>
    <property type="match status" value="1"/>
</dbReference>
<evidence type="ECO:0000313" key="13">
    <source>
        <dbReference type="EMBL" id="CAI9604047.1"/>
    </source>
</evidence>
<name>A0ABN9G406_9NEOB</name>
<dbReference type="EMBL" id="CATNWA010017922">
    <property type="protein sequence ID" value="CAI9604047.1"/>
    <property type="molecule type" value="Genomic_DNA"/>
</dbReference>
<feature type="domain" description="RanBP2-type" evidence="12">
    <location>
        <begin position="46"/>
        <end position="67"/>
    </location>
</feature>
<evidence type="ECO:0000256" key="8">
    <source>
        <dbReference type="ARBA" id="ARBA00022771"/>
    </source>
</evidence>
<comment type="subcellular location">
    <subcellularLocation>
        <location evidence="2">Chromosome</location>
    </subcellularLocation>
    <subcellularLocation>
        <location evidence="1">Nucleus</location>
    </subcellularLocation>
</comment>
<dbReference type="SUPFAM" id="SSF57903">
    <property type="entry name" value="FYVE/PHD zinc finger"/>
    <property type="match status" value="1"/>
</dbReference>
<keyword evidence="7" id="KW-0479">Metal-binding</keyword>
<proteinExistence type="predicted"/>
<gene>
    <name evidence="13" type="ORF">SPARVUS_LOCUS13413883</name>
</gene>
<organism evidence="13 14">
    <name type="scientific">Staurois parvus</name>
    <dbReference type="NCBI Taxonomy" id="386267"/>
    <lineage>
        <taxon>Eukaryota</taxon>
        <taxon>Metazoa</taxon>
        <taxon>Chordata</taxon>
        <taxon>Craniata</taxon>
        <taxon>Vertebrata</taxon>
        <taxon>Euteleostomi</taxon>
        <taxon>Amphibia</taxon>
        <taxon>Batrachia</taxon>
        <taxon>Anura</taxon>
        <taxon>Neobatrachia</taxon>
        <taxon>Ranoidea</taxon>
        <taxon>Ranidae</taxon>
        <taxon>Staurois</taxon>
    </lineage>
</organism>
<keyword evidence="4" id="KW-0489">Methyltransferase</keyword>
<evidence type="ECO:0000256" key="9">
    <source>
        <dbReference type="ARBA" id="ARBA00022833"/>
    </source>
</evidence>
<dbReference type="InterPro" id="IPR050777">
    <property type="entry name" value="SET2_Histone-Lys_MeTrsfase"/>
</dbReference>
<keyword evidence="6" id="KW-0949">S-adenosyl-L-methionine</keyword>
<dbReference type="PANTHER" id="PTHR22884">
    <property type="entry name" value="SET DOMAIN PROTEINS"/>
    <property type="match status" value="1"/>
</dbReference>
<sequence length="536" mass="57302">EVVKEHEDECFSCGDGGQLITCKKTGCPKVYHADCLSLTRRPAGKWECPWHQCDICNKEAASFCEMCPSSFCKVHREGMLFISKLDGRLSCTEHDPCGPNPLEPGEIRESESSSSRKSDPIHPPSTTKAVADSAKEKSPSLVDKKSKLTKVLLSPSLTGTQEPVFLALGENTKPPGKVLVGCSDKMSLSAGKILLTSAGQKSPTGRKLILASSAQKPLPPGKLLLASLGKKSLSTGKLLLASIGKKSLSAGKVLLAPVGKNSSQVGRVLLSPTGTHAGKVVLASAGKLPAEAGKVFLTAAVKHQAVAGKPVLADDKVLAGKSDYVKKSQFDPQPNSTPQPPRTLPRNTSADKCNTPLQKKLTFVTPKQEPKDPCQKVSTGLTKERPRRANDYHDGWDSKEQSKSSSQRLPIRTSQEKLSTLEGILSTAATEEKFESSERLKKPVYCIQTSPTTSKDQTRIAKERLHSVSGKTFSPVPDNHSEDKYLPSIDCIEETSLSDRQGAGVSAGQELTTECQAQTPSSASQGLAVCTAPEKK</sequence>
<feature type="region of interest" description="Disordered" evidence="11">
    <location>
        <begin position="96"/>
        <end position="141"/>
    </location>
</feature>
<evidence type="ECO:0000256" key="1">
    <source>
        <dbReference type="ARBA" id="ARBA00004123"/>
    </source>
</evidence>
<evidence type="ECO:0000313" key="14">
    <source>
        <dbReference type="Proteomes" id="UP001162483"/>
    </source>
</evidence>
<evidence type="ECO:0000256" key="3">
    <source>
        <dbReference type="ARBA" id="ARBA00022454"/>
    </source>
</evidence>
<feature type="region of interest" description="Disordered" evidence="11">
    <location>
        <begin position="512"/>
        <end position="536"/>
    </location>
</feature>
<keyword evidence="14" id="KW-1185">Reference proteome</keyword>
<feature type="compositionally biased region" description="Polar residues" evidence="11">
    <location>
        <begin position="403"/>
        <end position="415"/>
    </location>
</feature>
<dbReference type="InterPro" id="IPR041306">
    <property type="entry name" value="C5HCH"/>
</dbReference>
<feature type="compositionally biased region" description="Polar residues" evidence="11">
    <location>
        <begin position="345"/>
        <end position="357"/>
    </location>
</feature>
<accession>A0ABN9G406</accession>